<evidence type="ECO:0000256" key="1">
    <source>
        <dbReference type="ARBA" id="ARBA00023015"/>
    </source>
</evidence>
<dbReference type="GO" id="GO:0003700">
    <property type="term" value="F:DNA-binding transcription factor activity"/>
    <property type="evidence" value="ECO:0007669"/>
    <property type="project" value="TreeGrafter"/>
</dbReference>
<comment type="caution">
    <text evidence="6">The sequence shown here is derived from an EMBL/GenBank/DDBJ whole genome shotgun (WGS) entry which is preliminary data.</text>
</comment>
<evidence type="ECO:0000256" key="2">
    <source>
        <dbReference type="ARBA" id="ARBA00023125"/>
    </source>
</evidence>
<accession>A0A9D0ZN24</accession>
<evidence type="ECO:0000313" key="6">
    <source>
        <dbReference type="EMBL" id="HIQ82319.1"/>
    </source>
</evidence>
<proteinExistence type="predicted"/>
<sequence length="247" mass="28518">MNKREQSIYNIMCAALALFRENGFRDTNVRQIAERADISLGMVNHYFGSKEALGAQLLSLLDTYAVGSLKGHLSFPADPILYDLVSVRVLFEFMSTHGYWSFYLDSLRYDFFFKHLFSHPPVLIDELKRIYHFEASQDAILLYSKYMPYMMEKTVILKKAEGLFPTIPYEEVPYMICHAAMSHFIPEADIRARDEDSKRIAREIGKTLEDYPPRDMIADFACHFADLGQEGSSYMQSFWISQLSPAP</sequence>
<reference evidence="6" key="2">
    <citation type="journal article" date="2021" name="PeerJ">
        <title>Extensive microbial diversity within the chicken gut microbiome revealed by metagenomics and culture.</title>
        <authorList>
            <person name="Gilroy R."/>
            <person name="Ravi A."/>
            <person name="Getino M."/>
            <person name="Pursley I."/>
            <person name="Horton D.L."/>
            <person name="Alikhan N.F."/>
            <person name="Baker D."/>
            <person name="Gharbi K."/>
            <person name="Hall N."/>
            <person name="Watson M."/>
            <person name="Adriaenssens E.M."/>
            <person name="Foster-Nyarko E."/>
            <person name="Jarju S."/>
            <person name="Secka A."/>
            <person name="Antonio M."/>
            <person name="Oren A."/>
            <person name="Chaudhuri R.R."/>
            <person name="La Ragione R."/>
            <person name="Hildebrand F."/>
            <person name="Pallen M.J."/>
        </authorList>
    </citation>
    <scope>NUCLEOTIDE SEQUENCE</scope>
    <source>
        <strain evidence="6">ChiSjej6B24-2974</strain>
    </source>
</reference>
<reference evidence="6" key="1">
    <citation type="submission" date="2020-10" db="EMBL/GenBank/DDBJ databases">
        <authorList>
            <person name="Gilroy R."/>
        </authorList>
    </citation>
    <scope>NUCLEOTIDE SEQUENCE</scope>
    <source>
        <strain evidence="6">ChiSjej6B24-2974</strain>
    </source>
</reference>
<dbReference type="Proteomes" id="UP000824260">
    <property type="component" value="Unassembled WGS sequence"/>
</dbReference>
<dbReference type="PROSITE" id="PS50977">
    <property type="entry name" value="HTH_TETR_2"/>
    <property type="match status" value="1"/>
</dbReference>
<dbReference type="Pfam" id="PF00440">
    <property type="entry name" value="TetR_N"/>
    <property type="match status" value="1"/>
</dbReference>
<dbReference type="AlphaFoldDB" id="A0A9D0ZN24"/>
<dbReference type="PANTHER" id="PTHR30055">
    <property type="entry name" value="HTH-TYPE TRANSCRIPTIONAL REGULATOR RUTR"/>
    <property type="match status" value="1"/>
</dbReference>
<evidence type="ECO:0000259" key="5">
    <source>
        <dbReference type="PROSITE" id="PS50977"/>
    </source>
</evidence>
<feature type="domain" description="HTH tetR-type" evidence="5">
    <location>
        <begin position="5"/>
        <end position="65"/>
    </location>
</feature>
<evidence type="ECO:0000256" key="4">
    <source>
        <dbReference type="PROSITE-ProRule" id="PRU00335"/>
    </source>
</evidence>
<dbReference type="PRINTS" id="PR00455">
    <property type="entry name" value="HTHTETR"/>
</dbReference>
<protein>
    <submittedName>
        <fullName evidence="6">Helix-turn-helix transcriptional regulator</fullName>
    </submittedName>
</protein>
<organism evidence="6 7">
    <name type="scientific">Candidatus Pullichristensenella stercorigallinarum</name>
    <dbReference type="NCBI Taxonomy" id="2840909"/>
    <lineage>
        <taxon>Bacteria</taxon>
        <taxon>Bacillati</taxon>
        <taxon>Bacillota</taxon>
        <taxon>Clostridia</taxon>
        <taxon>Candidatus Pullichristensenella</taxon>
    </lineage>
</organism>
<name>A0A9D0ZN24_9FIRM</name>
<dbReference type="EMBL" id="DVFZ01000045">
    <property type="protein sequence ID" value="HIQ82319.1"/>
    <property type="molecule type" value="Genomic_DNA"/>
</dbReference>
<dbReference type="Gene3D" id="1.10.357.10">
    <property type="entry name" value="Tetracycline Repressor, domain 2"/>
    <property type="match status" value="1"/>
</dbReference>
<dbReference type="PANTHER" id="PTHR30055:SF234">
    <property type="entry name" value="HTH-TYPE TRANSCRIPTIONAL REGULATOR BETI"/>
    <property type="match status" value="1"/>
</dbReference>
<dbReference type="InterPro" id="IPR050109">
    <property type="entry name" value="HTH-type_TetR-like_transc_reg"/>
</dbReference>
<dbReference type="GO" id="GO:0000976">
    <property type="term" value="F:transcription cis-regulatory region binding"/>
    <property type="evidence" value="ECO:0007669"/>
    <property type="project" value="TreeGrafter"/>
</dbReference>
<evidence type="ECO:0000256" key="3">
    <source>
        <dbReference type="ARBA" id="ARBA00023163"/>
    </source>
</evidence>
<dbReference type="SUPFAM" id="SSF46689">
    <property type="entry name" value="Homeodomain-like"/>
    <property type="match status" value="1"/>
</dbReference>
<evidence type="ECO:0000313" key="7">
    <source>
        <dbReference type="Proteomes" id="UP000824260"/>
    </source>
</evidence>
<keyword evidence="3" id="KW-0804">Transcription</keyword>
<dbReference type="InterPro" id="IPR009057">
    <property type="entry name" value="Homeodomain-like_sf"/>
</dbReference>
<dbReference type="InterPro" id="IPR001647">
    <property type="entry name" value="HTH_TetR"/>
</dbReference>
<keyword evidence="2 4" id="KW-0238">DNA-binding</keyword>
<keyword evidence="1" id="KW-0805">Transcription regulation</keyword>
<gene>
    <name evidence="6" type="ORF">IAA52_04380</name>
</gene>
<feature type="DNA-binding region" description="H-T-H motif" evidence="4">
    <location>
        <begin position="28"/>
        <end position="47"/>
    </location>
</feature>